<evidence type="ECO:0000256" key="1">
    <source>
        <dbReference type="SAM" id="MobiDB-lite"/>
    </source>
</evidence>
<sequence>MNRKSLAGILVGLGVLIGLGAVSCSVGVFDEWLGRAGDDARREQASVPQSTPLPATNGNSGVQPAPGSSQQTNPVATETAPASAEPAQSSAGTDAPVAEQGDQQREAASPAFDVVRVEPNGSLVIAGMAGPNAAVSLLSGSRELAQVKADATGSFAVVLDDPLKPGDYQLVLRATGEDGSVMMSGQTAVVAVPENSQGDVLALVEQPGAPSRLITLPEKPAETVQEQETRAETEPTRETSPAQAQSGKPAPITVQAVEIEGDHIFIAGQGLVDKRVRVHANDILLGQTSVDAEGRYLVESRRDLPVGDYIIRAELLEPNGRDVIGRATVPFRRVAGENIAATAPAGQGQGQAGEANALQAVDGSVIIRRGDTLWHISRRVYGRGTRYTTIYLANQEAIRNPNLILPGQVFSVPERSQEGEAANLEILRERAQSR</sequence>
<proteinExistence type="predicted"/>
<dbReference type="Proteomes" id="UP000641137">
    <property type="component" value="Unassembled WGS sequence"/>
</dbReference>
<dbReference type="AlphaFoldDB" id="A0A8J3GH37"/>
<feature type="compositionally biased region" description="Basic and acidic residues" evidence="1">
    <location>
        <begin position="227"/>
        <end position="237"/>
    </location>
</feature>
<gene>
    <name evidence="3" type="ORF">GCM10010136_14110</name>
</gene>
<keyword evidence="4" id="KW-1185">Reference proteome</keyword>
<reference evidence="3" key="2">
    <citation type="submission" date="2020-09" db="EMBL/GenBank/DDBJ databases">
        <authorList>
            <person name="Sun Q."/>
            <person name="Kim S."/>
        </authorList>
    </citation>
    <scope>NUCLEOTIDE SEQUENCE</scope>
    <source>
        <strain evidence="3">KCTC 42097</strain>
    </source>
</reference>
<dbReference type="PANTHER" id="PTHR34700:SF4">
    <property type="entry name" value="PHAGE-LIKE ELEMENT PBSX PROTEIN XKDP"/>
    <property type="match status" value="1"/>
</dbReference>
<evidence type="ECO:0000313" key="4">
    <source>
        <dbReference type="Proteomes" id="UP000641137"/>
    </source>
</evidence>
<feature type="compositionally biased region" description="Low complexity" evidence="1">
    <location>
        <begin position="76"/>
        <end position="91"/>
    </location>
</feature>
<comment type="caution">
    <text evidence="3">The sequence shown here is derived from an EMBL/GenBank/DDBJ whole genome shotgun (WGS) entry which is preliminary data.</text>
</comment>
<dbReference type="CDD" id="cd00118">
    <property type="entry name" value="LysM"/>
    <property type="match status" value="1"/>
</dbReference>
<dbReference type="SMART" id="SM00257">
    <property type="entry name" value="LysM"/>
    <property type="match status" value="1"/>
</dbReference>
<feature type="region of interest" description="Disordered" evidence="1">
    <location>
        <begin position="40"/>
        <end position="112"/>
    </location>
</feature>
<organism evidence="3 4">
    <name type="scientific">Limoniibacter endophyticus</name>
    <dbReference type="NCBI Taxonomy" id="1565040"/>
    <lineage>
        <taxon>Bacteria</taxon>
        <taxon>Pseudomonadati</taxon>
        <taxon>Pseudomonadota</taxon>
        <taxon>Alphaproteobacteria</taxon>
        <taxon>Hyphomicrobiales</taxon>
        <taxon>Bartonellaceae</taxon>
        <taxon>Limoniibacter</taxon>
    </lineage>
</organism>
<accession>A0A8J3GH37</accession>
<dbReference type="EMBL" id="BMZO01000004">
    <property type="protein sequence ID" value="GHC68912.1"/>
    <property type="molecule type" value="Genomic_DNA"/>
</dbReference>
<feature type="domain" description="LysM" evidence="2">
    <location>
        <begin position="363"/>
        <end position="412"/>
    </location>
</feature>
<dbReference type="InterPro" id="IPR018392">
    <property type="entry name" value="LysM"/>
</dbReference>
<dbReference type="RefSeq" id="WP_189489273.1">
    <property type="nucleotide sequence ID" value="NZ_BMZO01000004.1"/>
</dbReference>
<feature type="compositionally biased region" description="Polar residues" evidence="1">
    <location>
        <begin position="46"/>
        <end position="75"/>
    </location>
</feature>
<feature type="region of interest" description="Disordered" evidence="1">
    <location>
        <begin position="216"/>
        <end position="250"/>
    </location>
</feature>
<dbReference type="Pfam" id="PF01476">
    <property type="entry name" value="LysM"/>
    <property type="match status" value="1"/>
</dbReference>
<dbReference type="PROSITE" id="PS51782">
    <property type="entry name" value="LYSM"/>
    <property type="match status" value="1"/>
</dbReference>
<dbReference type="InterPro" id="IPR052196">
    <property type="entry name" value="Bact_Kbp"/>
</dbReference>
<dbReference type="InterPro" id="IPR036779">
    <property type="entry name" value="LysM_dom_sf"/>
</dbReference>
<name>A0A8J3GH37_9HYPH</name>
<dbReference type="Gene3D" id="3.10.350.10">
    <property type="entry name" value="LysM domain"/>
    <property type="match status" value="1"/>
</dbReference>
<evidence type="ECO:0000259" key="2">
    <source>
        <dbReference type="PROSITE" id="PS51782"/>
    </source>
</evidence>
<dbReference type="PROSITE" id="PS51257">
    <property type="entry name" value="PROKAR_LIPOPROTEIN"/>
    <property type="match status" value="1"/>
</dbReference>
<dbReference type="PANTHER" id="PTHR34700">
    <property type="entry name" value="POTASSIUM BINDING PROTEIN KBP"/>
    <property type="match status" value="1"/>
</dbReference>
<protein>
    <submittedName>
        <fullName evidence="3">Peptidoglycan-binding protein LysM</fullName>
    </submittedName>
</protein>
<evidence type="ECO:0000313" key="3">
    <source>
        <dbReference type="EMBL" id="GHC68912.1"/>
    </source>
</evidence>
<reference evidence="3" key="1">
    <citation type="journal article" date="2014" name="Int. J. Syst. Evol. Microbiol.">
        <title>Complete genome sequence of Corynebacterium casei LMG S-19264T (=DSM 44701T), isolated from a smear-ripened cheese.</title>
        <authorList>
            <consortium name="US DOE Joint Genome Institute (JGI-PGF)"/>
            <person name="Walter F."/>
            <person name="Albersmeier A."/>
            <person name="Kalinowski J."/>
            <person name="Ruckert C."/>
        </authorList>
    </citation>
    <scope>NUCLEOTIDE SEQUENCE</scope>
    <source>
        <strain evidence="3">KCTC 42097</strain>
    </source>
</reference>